<dbReference type="RefSeq" id="WP_267539251.1">
    <property type="nucleotide sequence ID" value="NZ_JAPNKA010000001.1"/>
</dbReference>
<reference evidence="1 2" key="1">
    <citation type="submission" date="2022-11" db="EMBL/GenBank/DDBJ databases">
        <title>Minimal conservation of predation-associated metabolite biosynthetic gene clusters underscores biosynthetic potential of Myxococcota including descriptions for ten novel species: Archangium lansinium sp. nov., Myxococcus landrumus sp. nov., Nannocystis bai.</title>
        <authorList>
            <person name="Ahearne A."/>
            <person name="Stevens C."/>
            <person name="Phillips K."/>
        </authorList>
    </citation>
    <scope>NUCLEOTIDE SEQUENCE [LARGE SCALE GENOMIC DNA]</scope>
    <source>
        <strain evidence="1 2">MIWBW</strain>
    </source>
</reference>
<evidence type="ECO:0000313" key="1">
    <source>
        <dbReference type="EMBL" id="MCY1080596.1"/>
    </source>
</evidence>
<proteinExistence type="predicted"/>
<organism evidence="1 2">
    <name type="scientific">Archangium lansingense</name>
    <dbReference type="NCBI Taxonomy" id="2995310"/>
    <lineage>
        <taxon>Bacteria</taxon>
        <taxon>Pseudomonadati</taxon>
        <taxon>Myxococcota</taxon>
        <taxon>Myxococcia</taxon>
        <taxon>Myxococcales</taxon>
        <taxon>Cystobacterineae</taxon>
        <taxon>Archangiaceae</taxon>
        <taxon>Archangium</taxon>
    </lineage>
</organism>
<keyword evidence="2" id="KW-1185">Reference proteome</keyword>
<dbReference type="Proteomes" id="UP001207654">
    <property type="component" value="Unassembled WGS sequence"/>
</dbReference>
<comment type="caution">
    <text evidence="1">The sequence shown here is derived from an EMBL/GenBank/DDBJ whole genome shotgun (WGS) entry which is preliminary data.</text>
</comment>
<accession>A0ABT4AFY6</accession>
<protein>
    <submittedName>
        <fullName evidence="1">Uncharacterized protein</fullName>
    </submittedName>
</protein>
<name>A0ABT4AFY6_9BACT</name>
<evidence type="ECO:0000313" key="2">
    <source>
        <dbReference type="Proteomes" id="UP001207654"/>
    </source>
</evidence>
<dbReference type="EMBL" id="JAPNKA010000001">
    <property type="protein sequence ID" value="MCY1080596.1"/>
    <property type="molecule type" value="Genomic_DNA"/>
</dbReference>
<gene>
    <name evidence="1" type="ORF">OV287_39750</name>
</gene>
<sequence length="61" mass="6930">MTRPKAEVWKPAAALGVREASRTDHHSYKRLVKDMEALGLRHRRGHDLRGGFGGKRKPRLA</sequence>